<dbReference type="Proteomes" id="UP000602905">
    <property type="component" value="Unassembled WGS sequence"/>
</dbReference>
<dbReference type="OrthoDB" id="338854at2759"/>
<dbReference type="GO" id="GO:1904262">
    <property type="term" value="P:negative regulation of TORC1 signaling"/>
    <property type="evidence" value="ECO:0007669"/>
    <property type="project" value="TreeGrafter"/>
</dbReference>
<dbReference type="GO" id="GO:1990130">
    <property type="term" value="C:GATOR1 complex"/>
    <property type="evidence" value="ECO:0007669"/>
    <property type="project" value="TreeGrafter"/>
</dbReference>
<dbReference type="PANTHER" id="PTHR12991">
    <property type="entry name" value="NITROGEN PERMEASE REGULATOR 2/TUMOR SUPPRESSOR CANDIDATE 4"/>
    <property type="match status" value="1"/>
</dbReference>
<reference evidence="3" key="1">
    <citation type="submission" date="2020-09" db="EMBL/GenBank/DDBJ databases">
        <title>Comparative genome analyses of four rice-infecting Rhizoctonia solani isolates reveal extensive enrichment of homogalacturonan modification genes.</title>
        <authorList>
            <person name="Lee D.-Y."/>
            <person name="Jeon J."/>
            <person name="Kim K.-T."/>
            <person name="Cheong K."/>
            <person name="Song H."/>
            <person name="Choi G."/>
            <person name="Ko J."/>
            <person name="Opiyo S.O."/>
            <person name="Zuo S."/>
            <person name="Madhav S."/>
            <person name="Lee Y.-H."/>
            <person name="Wang G.-L."/>
        </authorList>
    </citation>
    <scope>NUCLEOTIDE SEQUENCE</scope>
    <source>
        <strain evidence="3">AG1-IA WGL</strain>
    </source>
</reference>
<evidence type="ECO:0000256" key="1">
    <source>
        <dbReference type="ARBA" id="ARBA00008433"/>
    </source>
</evidence>
<feature type="compositionally biased region" description="Polar residues" evidence="2">
    <location>
        <begin position="54"/>
        <end position="70"/>
    </location>
</feature>
<feature type="compositionally biased region" description="Low complexity" evidence="2">
    <location>
        <begin position="92"/>
        <end position="105"/>
    </location>
</feature>
<evidence type="ECO:0000313" key="3">
    <source>
        <dbReference type="EMBL" id="KAF8713188.1"/>
    </source>
</evidence>
<feature type="compositionally biased region" description="Polar residues" evidence="2">
    <location>
        <begin position="386"/>
        <end position="401"/>
    </location>
</feature>
<evidence type="ECO:0000256" key="2">
    <source>
        <dbReference type="SAM" id="MobiDB-lite"/>
    </source>
</evidence>
<feature type="region of interest" description="Disordered" evidence="2">
    <location>
        <begin position="464"/>
        <end position="490"/>
    </location>
</feature>
<feature type="region of interest" description="Disordered" evidence="2">
    <location>
        <begin position="386"/>
        <end position="408"/>
    </location>
</feature>
<dbReference type="InterPro" id="IPR009348">
    <property type="entry name" value="NPR2-like"/>
</dbReference>
<dbReference type="EMBL" id="JACYCD010000023">
    <property type="protein sequence ID" value="KAF8713188.1"/>
    <property type="molecule type" value="Genomic_DNA"/>
</dbReference>
<dbReference type="Pfam" id="PF06218">
    <property type="entry name" value="NPR2"/>
    <property type="match status" value="2"/>
</dbReference>
<organism evidence="3 4">
    <name type="scientific">Rhizoctonia solani</name>
    <dbReference type="NCBI Taxonomy" id="456999"/>
    <lineage>
        <taxon>Eukaryota</taxon>
        <taxon>Fungi</taxon>
        <taxon>Dikarya</taxon>
        <taxon>Basidiomycota</taxon>
        <taxon>Agaricomycotina</taxon>
        <taxon>Agaricomycetes</taxon>
        <taxon>Cantharellales</taxon>
        <taxon>Ceratobasidiaceae</taxon>
        <taxon>Rhizoctonia</taxon>
    </lineage>
</organism>
<dbReference type="GO" id="GO:0005096">
    <property type="term" value="F:GTPase activator activity"/>
    <property type="evidence" value="ECO:0007669"/>
    <property type="project" value="TreeGrafter"/>
</dbReference>
<dbReference type="AlphaFoldDB" id="A0A8H7LXX3"/>
<feature type="compositionally biased region" description="Basic and acidic residues" evidence="2">
    <location>
        <begin position="466"/>
        <end position="475"/>
    </location>
</feature>
<proteinExistence type="inferred from homology"/>
<dbReference type="PANTHER" id="PTHR12991:SF10">
    <property type="entry name" value="GATOR COMPLEX PROTEIN NPRL2"/>
    <property type="match status" value="1"/>
</dbReference>
<evidence type="ECO:0000313" key="4">
    <source>
        <dbReference type="Proteomes" id="UP000602905"/>
    </source>
</evidence>
<comment type="caution">
    <text evidence="3">The sequence shown here is derived from an EMBL/GenBank/DDBJ whole genome shotgun (WGS) entry which is preliminary data.</text>
</comment>
<name>A0A8H7LXX3_9AGAM</name>
<protein>
    <submittedName>
        <fullName evidence="3">Nitrogen permease regulator</fullName>
    </submittedName>
</protein>
<dbReference type="GO" id="GO:0005774">
    <property type="term" value="C:vacuolar membrane"/>
    <property type="evidence" value="ECO:0007669"/>
    <property type="project" value="TreeGrafter"/>
</dbReference>
<dbReference type="GO" id="GO:0010508">
    <property type="term" value="P:positive regulation of autophagy"/>
    <property type="evidence" value="ECO:0007669"/>
    <property type="project" value="TreeGrafter"/>
</dbReference>
<comment type="similarity">
    <text evidence="1">Belongs to the NPR2 family.</text>
</comment>
<feature type="region of interest" description="Disordered" evidence="2">
    <location>
        <begin position="46"/>
        <end position="109"/>
    </location>
</feature>
<feature type="non-terminal residue" evidence="3">
    <location>
        <position position="644"/>
    </location>
</feature>
<accession>A0A8H7LXX3</accession>
<feature type="compositionally biased region" description="Low complexity" evidence="2">
    <location>
        <begin position="525"/>
        <end position="559"/>
    </location>
</feature>
<sequence length="644" mass="71070">MNHPEPPNMNESFLPRIQSIFYAVFDPVKGPQIVCQVPEDGITIHQPHPASGVLSPTLNPVTSRSPSGSPFKSPPHLPLTLPVETSTPNYIPPAQSQPQALPPTASRSSSQSRIVHNNSLLDFDSISEYVIPKDELCGRLLQCNTPRHRILGFPVALKNDVYRRLWFRYNLCFVFDREADLSCYEPIVRKCGRVLMACERETNFLSKSATSHQIHSIIEQLYGDLNSYSETSIQIDECNFFELRVFPFYPNPAPVQDWDVPVALINIEKRMDENWDLTIARVVRFVDGANHVKRICELADVDLELGRLAVQHLLFYQCVIMVDIFQYSNIYALKPSIEWLANDPGVQEECPGYVTLPGHTPPSWPELLRLYSRLSHSQTVHSWLESASSVTTSRSNPTTPKSPMGISPDIVSSIDPRRFISFGVIKGFVRRVRRWPVLLSRRGKRGPGRILSGDQVEGIRSAFQERSSHNSHGDEGASVGTIRAGSGGSGGMLSASMGTLSASLSPPTTRPSASALLRSVAAASGVTESATTTNSGATTALSTSPLAPRAPRTTPTQQSQIARARPDRSDSISTVVYHPPPPPSPNHEVIPPELEALLDGTHHADELCVKFGVSWQILERWLSLLGGGNGTPEDMGRRVMIIYR</sequence>
<gene>
    <name evidence="3" type="ORF">RHS03_00823</name>
</gene>
<feature type="region of interest" description="Disordered" evidence="2">
    <location>
        <begin position="525"/>
        <end position="590"/>
    </location>
</feature>